<reference evidence="2 3" key="1">
    <citation type="submission" date="2017-10" db="EMBL/GenBank/DDBJ databases">
        <title>The new phylogeny of genus Mycobacterium.</title>
        <authorList>
            <person name="Tortoli E."/>
            <person name="Trovato A."/>
            <person name="Cirillo D.M."/>
        </authorList>
    </citation>
    <scope>NUCLEOTIDE SEQUENCE [LARGE SCALE GENOMIC DNA]</scope>
    <source>
        <strain evidence="2 3">CCUG37673</strain>
    </source>
</reference>
<dbReference type="AlphaFoldDB" id="A0A2A7MXG5"/>
<proteinExistence type="predicted"/>
<dbReference type="EMBL" id="PDCP01000036">
    <property type="protein sequence ID" value="PEG36250.1"/>
    <property type="molecule type" value="Genomic_DNA"/>
</dbReference>
<keyword evidence="3" id="KW-1185">Reference proteome</keyword>
<dbReference type="GO" id="GO:0016301">
    <property type="term" value="F:kinase activity"/>
    <property type="evidence" value="ECO:0007669"/>
    <property type="project" value="UniProtKB-KW"/>
</dbReference>
<dbReference type="SUPFAM" id="SSF117396">
    <property type="entry name" value="TM1631-like"/>
    <property type="match status" value="1"/>
</dbReference>
<dbReference type="OrthoDB" id="9780310at2"/>
<name>A0A2A7MXG5_MYCAG</name>
<keyword evidence="2" id="KW-0418">Kinase</keyword>
<dbReference type="Pfam" id="PF01904">
    <property type="entry name" value="DUF72"/>
    <property type="match status" value="1"/>
</dbReference>
<feature type="region of interest" description="Disordered" evidence="1">
    <location>
        <begin position="1"/>
        <end position="50"/>
    </location>
</feature>
<gene>
    <name evidence="2" type="ORF">CQY20_19510</name>
</gene>
<feature type="compositionally biased region" description="Basic residues" evidence="1">
    <location>
        <begin position="26"/>
        <end position="35"/>
    </location>
</feature>
<dbReference type="Proteomes" id="UP000220914">
    <property type="component" value="Unassembled WGS sequence"/>
</dbReference>
<evidence type="ECO:0000313" key="2">
    <source>
        <dbReference type="EMBL" id="PEG36250.1"/>
    </source>
</evidence>
<organism evidence="2 3">
    <name type="scientific">Mycolicibacterium agri</name>
    <name type="common">Mycobacterium agri</name>
    <dbReference type="NCBI Taxonomy" id="36811"/>
    <lineage>
        <taxon>Bacteria</taxon>
        <taxon>Bacillati</taxon>
        <taxon>Actinomycetota</taxon>
        <taxon>Actinomycetes</taxon>
        <taxon>Mycobacteriales</taxon>
        <taxon>Mycobacteriaceae</taxon>
        <taxon>Mycolicibacterium</taxon>
    </lineage>
</organism>
<dbReference type="InterPro" id="IPR036520">
    <property type="entry name" value="UPF0759_sf"/>
</dbReference>
<dbReference type="PANTHER" id="PTHR30348:SF4">
    <property type="entry name" value="DUF72 DOMAIN-CONTAINING PROTEIN"/>
    <property type="match status" value="1"/>
</dbReference>
<dbReference type="InterPro" id="IPR002763">
    <property type="entry name" value="DUF72"/>
</dbReference>
<sequence length="300" mass="34329">MAVGAALLRPTRHRRRASSGSARRLQGARRARTARHGQAGRGAGARLVGRRHARRPGRVIRIGTSGWSYDHWVDVLYPAGLPVAKRLARYVEEFDTVELNASFYRWPRDSAFAGWRQRLPDGFTMAVKAHRGLTHYRRLKSPEPWVERFERCWAALGDRAEALLVQLHPELARDDARLDHFLTLMPPSIPVALELRHPSWNDPAVFELLERHRAAYVVMSGAKLACIPRATSDLVYIRMHGPEPASLYTGSYTEDDLRWWADRLLEWHDEGKRVDIYFNNDIGGHAVRNARRLKELVAAR</sequence>
<dbReference type="Gene3D" id="3.20.20.410">
    <property type="entry name" value="Protein of unknown function UPF0759"/>
    <property type="match status" value="1"/>
</dbReference>
<keyword evidence="2" id="KW-0808">Transferase</keyword>
<accession>A0A2A7MXG5</accession>
<evidence type="ECO:0000313" key="3">
    <source>
        <dbReference type="Proteomes" id="UP000220914"/>
    </source>
</evidence>
<evidence type="ECO:0000256" key="1">
    <source>
        <dbReference type="SAM" id="MobiDB-lite"/>
    </source>
</evidence>
<comment type="caution">
    <text evidence="2">The sequence shown here is derived from an EMBL/GenBank/DDBJ whole genome shotgun (WGS) entry which is preliminary data.</text>
</comment>
<protein>
    <submittedName>
        <fullName evidence="2">Sensor histidine kinase</fullName>
    </submittedName>
</protein>
<dbReference type="PANTHER" id="PTHR30348">
    <property type="entry name" value="UNCHARACTERIZED PROTEIN YECE"/>
    <property type="match status" value="1"/>
</dbReference>